<dbReference type="InterPro" id="IPR029035">
    <property type="entry name" value="DHS-like_NAD/FAD-binding_dom"/>
</dbReference>
<dbReference type="Pfam" id="PF02775">
    <property type="entry name" value="TPP_enzyme_C"/>
    <property type="match status" value="1"/>
</dbReference>
<dbReference type="EMBL" id="JBHTKL010000001">
    <property type="protein sequence ID" value="MFD1018001.1"/>
    <property type="molecule type" value="Genomic_DNA"/>
</dbReference>
<dbReference type="PROSITE" id="PS00187">
    <property type="entry name" value="TPP_ENZYMES"/>
    <property type="match status" value="1"/>
</dbReference>
<dbReference type="InterPro" id="IPR047212">
    <property type="entry name" value="TPP_POXB-like"/>
</dbReference>
<dbReference type="RefSeq" id="WP_386056180.1">
    <property type="nucleotide sequence ID" value="NZ_JBHTKL010000001.1"/>
</dbReference>
<organism evidence="7 8">
    <name type="scientific">Thalassobacillus hwangdonensis</name>
    <dbReference type="NCBI Taxonomy" id="546108"/>
    <lineage>
        <taxon>Bacteria</taxon>
        <taxon>Bacillati</taxon>
        <taxon>Bacillota</taxon>
        <taxon>Bacilli</taxon>
        <taxon>Bacillales</taxon>
        <taxon>Bacillaceae</taxon>
        <taxon>Thalassobacillus</taxon>
    </lineage>
</organism>
<feature type="domain" description="Thiamine pyrophosphate enzyme N-terminal TPP-binding" evidence="6">
    <location>
        <begin position="5"/>
        <end position="119"/>
    </location>
</feature>
<dbReference type="GO" id="GO:0047112">
    <property type="term" value="F:pyruvate oxidase activity"/>
    <property type="evidence" value="ECO:0007669"/>
    <property type="project" value="UniProtKB-EC"/>
</dbReference>
<dbReference type="CDD" id="cd07039">
    <property type="entry name" value="TPP_PYR_POX"/>
    <property type="match status" value="1"/>
</dbReference>
<feature type="domain" description="Thiamine pyrophosphate enzyme central" evidence="4">
    <location>
        <begin position="193"/>
        <end position="321"/>
    </location>
</feature>
<dbReference type="Proteomes" id="UP001596990">
    <property type="component" value="Unassembled WGS sequence"/>
</dbReference>
<reference evidence="8" key="1">
    <citation type="journal article" date="2019" name="Int. J. Syst. Evol. Microbiol.">
        <title>The Global Catalogue of Microorganisms (GCM) 10K type strain sequencing project: providing services to taxonomists for standard genome sequencing and annotation.</title>
        <authorList>
            <consortium name="The Broad Institute Genomics Platform"/>
            <consortium name="The Broad Institute Genome Sequencing Center for Infectious Disease"/>
            <person name="Wu L."/>
            <person name="Ma J."/>
        </authorList>
    </citation>
    <scope>NUCLEOTIDE SEQUENCE [LARGE SCALE GENOMIC DNA]</scope>
    <source>
        <strain evidence="8">CCUG 56607</strain>
    </source>
</reference>
<dbReference type="NCBIfam" id="NF006377">
    <property type="entry name" value="PRK08611.1"/>
    <property type="match status" value="1"/>
</dbReference>
<dbReference type="Gene3D" id="3.40.50.970">
    <property type="match status" value="2"/>
</dbReference>
<comment type="caution">
    <text evidence="7">The sequence shown here is derived from an EMBL/GenBank/DDBJ whole genome shotgun (WGS) entry which is preliminary data.</text>
</comment>
<dbReference type="SUPFAM" id="SSF52467">
    <property type="entry name" value="DHS-like NAD/FAD-binding domain"/>
    <property type="match status" value="1"/>
</dbReference>
<feature type="domain" description="Thiamine pyrophosphate enzyme TPP-binding" evidence="5">
    <location>
        <begin position="381"/>
        <end position="526"/>
    </location>
</feature>
<keyword evidence="7" id="KW-0560">Oxidoreductase</keyword>
<dbReference type="PANTHER" id="PTHR42981:SF2">
    <property type="entry name" value="PYRUVATE DEHYDROGENASE [UBIQUINONE]"/>
    <property type="match status" value="1"/>
</dbReference>
<gene>
    <name evidence="7" type="ORF">ACFQ2J_02215</name>
</gene>
<dbReference type="PANTHER" id="PTHR42981">
    <property type="entry name" value="PYRUVATE DEHYDROGENASE [UBIQUINONE]"/>
    <property type="match status" value="1"/>
</dbReference>
<keyword evidence="7" id="KW-0670">Pyruvate</keyword>
<evidence type="ECO:0000259" key="5">
    <source>
        <dbReference type="Pfam" id="PF02775"/>
    </source>
</evidence>
<evidence type="ECO:0000256" key="1">
    <source>
        <dbReference type="ARBA" id="ARBA00007812"/>
    </source>
</evidence>
<comment type="similarity">
    <text evidence="1 3">Belongs to the TPP enzyme family.</text>
</comment>
<proteinExistence type="inferred from homology"/>
<dbReference type="Gene3D" id="3.40.50.1220">
    <property type="entry name" value="TPP-binding domain"/>
    <property type="match status" value="1"/>
</dbReference>
<evidence type="ECO:0000313" key="8">
    <source>
        <dbReference type="Proteomes" id="UP001596990"/>
    </source>
</evidence>
<accession>A0ABW3KVT7</accession>
<dbReference type="InterPro" id="IPR000399">
    <property type="entry name" value="TPP-bd_CS"/>
</dbReference>
<dbReference type="Pfam" id="PF02776">
    <property type="entry name" value="TPP_enzyme_N"/>
    <property type="match status" value="1"/>
</dbReference>
<dbReference type="InterPro" id="IPR029061">
    <property type="entry name" value="THDP-binding"/>
</dbReference>
<dbReference type="InterPro" id="IPR047211">
    <property type="entry name" value="POXB-like"/>
</dbReference>
<evidence type="ECO:0000259" key="4">
    <source>
        <dbReference type="Pfam" id="PF00205"/>
    </source>
</evidence>
<dbReference type="InterPro" id="IPR012001">
    <property type="entry name" value="Thiamin_PyroP_enz_TPP-bd_dom"/>
</dbReference>
<keyword evidence="2 3" id="KW-0786">Thiamine pyrophosphate</keyword>
<dbReference type="InterPro" id="IPR047210">
    <property type="entry name" value="TPP_PYR_POXB-like"/>
</dbReference>
<evidence type="ECO:0000256" key="2">
    <source>
        <dbReference type="ARBA" id="ARBA00023052"/>
    </source>
</evidence>
<evidence type="ECO:0000259" key="6">
    <source>
        <dbReference type="Pfam" id="PF02776"/>
    </source>
</evidence>
<keyword evidence="8" id="KW-1185">Reference proteome</keyword>
<dbReference type="Pfam" id="PF00205">
    <property type="entry name" value="TPP_enzyme_M"/>
    <property type="match status" value="1"/>
</dbReference>
<protein>
    <submittedName>
        <fullName evidence="7">Pyruvate oxidase</fullName>
        <ecNumber evidence="7">1.2.3.3</ecNumber>
    </submittedName>
</protein>
<dbReference type="InterPro" id="IPR012000">
    <property type="entry name" value="Thiamin_PyroP_enz_cen_dom"/>
</dbReference>
<evidence type="ECO:0000313" key="7">
    <source>
        <dbReference type="EMBL" id="MFD1018001.1"/>
    </source>
</evidence>
<name>A0ABW3KVT7_9BACI</name>
<sequence>MLEKRTGEVLTEMLMEWGVDHLYGMPGDSINEFIDDLRKRKEDLSFIQVRHEEVGALAAASYAKLTGKLGVCLSIAGPGAVHLLNGLYDAKADNAPVLAIVGQVNSEQVGTGGFQEINLERMFDDVAVFNKRAETAQQLPDLLNQAIREAYVKKGVAVLIVPDDLFAVKQNGAPALTALGNYVPEILPSEQALKKAMQMMESSEKPLILAGKGAGKAQQELVSFAEHINAPIILSLQAKGIIPDNHPLCLGQLGQIGTKPAYKAMKDTDLLILIGTQFPYRDFLPDDVPAIQIDYKPENIGKYYPVETGLPGDAGRTLDYLVNHFTGRSDNQYLKKHQGLMEEWRVAVQQEKRKDAYPLHGPQVMCQLEKAMDDDAIISCDVGNVTVWMTRFLHLVRQKMIISGWLATMGSGLPGAIASQIAYPDRQVIGICGDGGFSMVMQDFVTAVKYQLPINMIVLNNSKIGMIKYEQEQMGHLDYAVELGEMDFAKFAESCGGEGYRVENIEDLETSLKQAFLSDKPSVIDVVIEEQPPLPGKITYGQAVNFSKYLIKEFFESGTMDLPDMKKSIDRLF</sequence>
<dbReference type="InterPro" id="IPR011766">
    <property type="entry name" value="TPP_enzyme_TPP-bd"/>
</dbReference>
<evidence type="ECO:0000256" key="3">
    <source>
        <dbReference type="RuleBase" id="RU362132"/>
    </source>
</evidence>
<dbReference type="CDD" id="cd02014">
    <property type="entry name" value="TPP_POX"/>
    <property type="match status" value="1"/>
</dbReference>
<dbReference type="EC" id="1.2.3.3" evidence="7"/>
<dbReference type="SUPFAM" id="SSF52518">
    <property type="entry name" value="Thiamin diphosphate-binding fold (THDP-binding)"/>
    <property type="match status" value="2"/>
</dbReference>